<evidence type="ECO:0000259" key="7">
    <source>
        <dbReference type="PROSITE" id="PS50011"/>
    </source>
</evidence>
<evidence type="ECO:0000313" key="9">
    <source>
        <dbReference type="EMBL" id="CAK9075339.1"/>
    </source>
</evidence>
<evidence type="ECO:0000313" key="10">
    <source>
        <dbReference type="Proteomes" id="UP001642464"/>
    </source>
</evidence>
<dbReference type="Proteomes" id="UP001642464">
    <property type="component" value="Unassembled WGS sequence"/>
</dbReference>
<protein>
    <submittedName>
        <fullName evidence="9">Mitogen-activated protein kinase kinase kinase A (MAPK/ERK kinase 1) (MEK kinase 1) (MEKK 1) (MAPK/ERK kinase A) (MEK kinase A) (MEKK A) (MEKKalpha)</fullName>
    </submittedName>
</protein>
<dbReference type="SUPFAM" id="SSF56112">
    <property type="entry name" value="Protein kinase-like (PK-like)"/>
    <property type="match status" value="1"/>
</dbReference>
<comment type="caution">
    <text evidence="9">The sequence shown here is derived from an EMBL/GenBank/DDBJ whole genome shotgun (WGS) entry which is preliminary data.</text>
</comment>
<dbReference type="PANTHER" id="PTHR11584">
    <property type="entry name" value="SERINE/THREONINE PROTEIN KINASE"/>
    <property type="match status" value="1"/>
</dbReference>
<dbReference type="Gene3D" id="1.10.510.10">
    <property type="entry name" value="Transferase(Phosphotransferase) domain 1"/>
    <property type="match status" value="1"/>
</dbReference>
<reference evidence="9 10" key="1">
    <citation type="submission" date="2024-02" db="EMBL/GenBank/DDBJ databases">
        <authorList>
            <person name="Chen Y."/>
            <person name="Shah S."/>
            <person name="Dougan E. K."/>
            <person name="Thang M."/>
            <person name="Chan C."/>
        </authorList>
    </citation>
    <scope>NUCLEOTIDE SEQUENCE [LARGE SCALE GENOMIC DNA]</scope>
</reference>
<keyword evidence="2" id="KW-0808">Transferase</keyword>
<keyword evidence="1" id="KW-0723">Serine/threonine-protein kinase</keyword>
<evidence type="ECO:0000256" key="1">
    <source>
        <dbReference type="ARBA" id="ARBA00022527"/>
    </source>
</evidence>
<evidence type="ECO:0000256" key="6">
    <source>
        <dbReference type="SAM" id="MobiDB-lite"/>
    </source>
</evidence>
<dbReference type="Pfam" id="PF00069">
    <property type="entry name" value="Pkinase"/>
    <property type="match status" value="1"/>
</dbReference>
<evidence type="ECO:0000313" key="8">
    <source>
        <dbReference type="EMBL" id="CAK9074518.1"/>
    </source>
</evidence>
<dbReference type="EMBL" id="CAXAMM010035558">
    <property type="protein sequence ID" value="CAK9074518.1"/>
    <property type="molecule type" value="Genomic_DNA"/>
</dbReference>
<gene>
    <name evidence="8" type="ORF">SCF082_LOCUS36278</name>
    <name evidence="9" type="ORF">SCF082_LOCUS36526</name>
</gene>
<evidence type="ECO:0000256" key="3">
    <source>
        <dbReference type="ARBA" id="ARBA00022741"/>
    </source>
</evidence>
<name>A0ABP0PK89_9DINO</name>
<keyword evidence="10" id="KW-1185">Reference proteome</keyword>
<dbReference type="InterPro" id="IPR011009">
    <property type="entry name" value="Kinase-like_dom_sf"/>
</dbReference>
<feature type="region of interest" description="Disordered" evidence="6">
    <location>
        <begin position="1"/>
        <end position="32"/>
    </location>
</feature>
<dbReference type="PROSITE" id="PS50011">
    <property type="entry name" value="PROTEIN_KINASE_DOM"/>
    <property type="match status" value="1"/>
</dbReference>
<accession>A0ABP0PK89</accession>
<organism evidence="9 10">
    <name type="scientific">Durusdinium trenchii</name>
    <dbReference type="NCBI Taxonomy" id="1381693"/>
    <lineage>
        <taxon>Eukaryota</taxon>
        <taxon>Sar</taxon>
        <taxon>Alveolata</taxon>
        <taxon>Dinophyceae</taxon>
        <taxon>Suessiales</taxon>
        <taxon>Symbiodiniaceae</taxon>
        <taxon>Durusdinium</taxon>
    </lineage>
</organism>
<evidence type="ECO:0000256" key="2">
    <source>
        <dbReference type="ARBA" id="ARBA00022679"/>
    </source>
</evidence>
<dbReference type="InterPro" id="IPR000719">
    <property type="entry name" value="Prot_kinase_dom"/>
</dbReference>
<keyword evidence="4 9" id="KW-0418">Kinase</keyword>
<evidence type="ECO:0000256" key="5">
    <source>
        <dbReference type="ARBA" id="ARBA00022840"/>
    </source>
</evidence>
<evidence type="ECO:0000256" key="4">
    <source>
        <dbReference type="ARBA" id="ARBA00022777"/>
    </source>
</evidence>
<sequence>MPQYCSFTNRHNHPYSVRPRTKENPATKPLPSHRTKANILVDTNFTVKLSDFGCSKRSNVTTSFTTIGSIPWMAPEVIQQQDGYGRKADIWSLGCVVIEMASAERPWGNGAFENASWRRRGEEIGDWSGRSSETKGPWWAQTCCKTICDMKKWARQRLQKPAVVGVDDCEQGERSAPKMREMSEQCGLDIHAIVLSSNI</sequence>
<proteinExistence type="predicted"/>
<dbReference type="SMART" id="SM00220">
    <property type="entry name" value="S_TKc"/>
    <property type="match status" value="1"/>
</dbReference>
<dbReference type="EMBL" id="CAXAMM010036113">
    <property type="protein sequence ID" value="CAK9075339.1"/>
    <property type="molecule type" value="Genomic_DNA"/>
</dbReference>
<dbReference type="GO" id="GO:0016301">
    <property type="term" value="F:kinase activity"/>
    <property type="evidence" value="ECO:0007669"/>
    <property type="project" value="UniProtKB-KW"/>
</dbReference>
<dbReference type="PANTHER" id="PTHR11584:SF369">
    <property type="entry name" value="MITOGEN-ACTIVATED PROTEIN KINASE KINASE KINASE 19-RELATED"/>
    <property type="match status" value="1"/>
</dbReference>
<keyword evidence="5" id="KW-0067">ATP-binding</keyword>
<feature type="domain" description="Protein kinase" evidence="7">
    <location>
        <begin position="1"/>
        <end position="199"/>
    </location>
</feature>
<keyword evidence="3" id="KW-0547">Nucleotide-binding</keyword>